<feature type="region of interest" description="Disordered" evidence="3">
    <location>
        <begin position="1"/>
        <end position="134"/>
    </location>
</feature>
<keyword evidence="5" id="KW-1185">Reference proteome</keyword>
<feature type="compositionally biased region" description="Basic and acidic residues" evidence="3">
    <location>
        <begin position="105"/>
        <end position="134"/>
    </location>
</feature>
<evidence type="ECO:0000256" key="2">
    <source>
        <dbReference type="RuleBase" id="RU363120"/>
    </source>
</evidence>
<sequence length="134" mass="14708">MSQKTAPEDGDKGLSGMSPSENEQRILQKYGRLPQSAIARSRRLSRERKYFDSGDMALSSVGLGSGINSNDPVHTGTEHPHRESISRPYAPVPNTSNVSEGANSEPHHQEHPLLKKAPSHLDQHVDQPLDPNKV</sequence>
<dbReference type="Proteomes" id="UP001610432">
    <property type="component" value="Unassembled WGS sequence"/>
</dbReference>
<dbReference type="GeneID" id="98143543"/>
<evidence type="ECO:0000256" key="3">
    <source>
        <dbReference type="SAM" id="MobiDB-lite"/>
    </source>
</evidence>
<evidence type="ECO:0000256" key="1">
    <source>
        <dbReference type="ARBA" id="ARBA00010520"/>
    </source>
</evidence>
<comment type="caution">
    <text evidence="4">The sequence shown here is derived from an EMBL/GenBank/DDBJ whole genome shotgun (WGS) entry which is preliminary data.</text>
</comment>
<dbReference type="Pfam" id="PF04667">
    <property type="entry name" value="Endosulfine"/>
    <property type="match status" value="1"/>
</dbReference>
<proteinExistence type="inferred from homology"/>
<dbReference type="InterPro" id="IPR006760">
    <property type="entry name" value="Endosulphine"/>
</dbReference>
<dbReference type="EMBL" id="JBFXLQ010000008">
    <property type="protein sequence ID" value="KAL2869759.1"/>
    <property type="molecule type" value="Genomic_DNA"/>
</dbReference>
<evidence type="ECO:0000313" key="4">
    <source>
        <dbReference type="EMBL" id="KAL2869759.1"/>
    </source>
</evidence>
<gene>
    <name evidence="4" type="ORF">BJX67DRAFT_346927</name>
</gene>
<dbReference type="RefSeq" id="XP_070888738.1">
    <property type="nucleotide sequence ID" value="XM_071028471.1"/>
</dbReference>
<comment type="similarity">
    <text evidence="1 2">Belongs to the endosulfine family.</text>
</comment>
<feature type="compositionally biased region" description="Basic and acidic residues" evidence="3">
    <location>
        <begin position="1"/>
        <end position="12"/>
    </location>
</feature>
<feature type="compositionally biased region" description="Polar residues" evidence="3">
    <location>
        <begin position="93"/>
        <end position="102"/>
    </location>
</feature>
<organism evidence="4 5">
    <name type="scientific">Aspergillus lucknowensis</name>
    <dbReference type="NCBI Taxonomy" id="176173"/>
    <lineage>
        <taxon>Eukaryota</taxon>
        <taxon>Fungi</taxon>
        <taxon>Dikarya</taxon>
        <taxon>Ascomycota</taxon>
        <taxon>Pezizomycotina</taxon>
        <taxon>Eurotiomycetes</taxon>
        <taxon>Eurotiomycetidae</taxon>
        <taxon>Eurotiales</taxon>
        <taxon>Aspergillaceae</taxon>
        <taxon>Aspergillus</taxon>
        <taxon>Aspergillus subgen. Nidulantes</taxon>
    </lineage>
</organism>
<reference evidence="4 5" key="1">
    <citation type="submission" date="2024-07" db="EMBL/GenBank/DDBJ databases">
        <title>Section-level genome sequencing and comparative genomics of Aspergillus sections Usti and Cavernicolus.</title>
        <authorList>
            <consortium name="Lawrence Berkeley National Laboratory"/>
            <person name="Nybo J.L."/>
            <person name="Vesth T.C."/>
            <person name="Theobald S."/>
            <person name="Frisvad J.C."/>
            <person name="Larsen T.O."/>
            <person name="Kjaerboelling I."/>
            <person name="Rothschild-Mancinelli K."/>
            <person name="Lyhne E.K."/>
            <person name="Kogle M.E."/>
            <person name="Barry K."/>
            <person name="Clum A."/>
            <person name="Na H."/>
            <person name="Ledsgaard L."/>
            <person name="Lin J."/>
            <person name="Lipzen A."/>
            <person name="Kuo A."/>
            <person name="Riley R."/>
            <person name="Mondo S."/>
            <person name="Labutti K."/>
            <person name="Haridas S."/>
            <person name="Pangalinan J."/>
            <person name="Salamov A.A."/>
            <person name="Simmons B.A."/>
            <person name="Magnuson J.K."/>
            <person name="Chen J."/>
            <person name="Drula E."/>
            <person name="Henrissat B."/>
            <person name="Wiebenga A."/>
            <person name="Lubbers R.J."/>
            <person name="Gomes A.C."/>
            <person name="Macurrencykelacurrency M.R."/>
            <person name="Stajich J."/>
            <person name="Grigoriev I.V."/>
            <person name="Mortensen U.H."/>
            <person name="De Vries R.P."/>
            <person name="Baker S.E."/>
            <person name="Andersen M.R."/>
        </authorList>
    </citation>
    <scope>NUCLEOTIDE SEQUENCE [LARGE SCALE GENOMIC DNA]</scope>
    <source>
        <strain evidence="4 5">CBS 449.75</strain>
    </source>
</reference>
<comment type="function">
    <text evidence="2">Plays an essential role in initiation of the G0 program by preventing the degradation of specific nutrient-regulated mRNAs via the 5'-3' mRNA decay pathway.</text>
</comment>
<feature type="compositionally biased region" description="Basic and acidic residues" evidence="3">
    <location>
        <begin position="76"/>
        <end position="85"/>
    </location>
</feature>
<protein>
    <recommendedName>
        <fullName evidence="2">mRNA stability protein</fullName>
    </recommendedName>
</protein>
<evidence type="ECO:0000313" key="5">
    <source>
        <dbReference type="Proteomes" id="UP001610432"/>
    </source>
</evidence>
<accession>A0ABR4LZZ6</accession>
<name>A0ABR4LZZ6_9EURO</name>